<sequence>MDAIDPFVMQLLIVPAVVIGAGAVAAVLAKRVFVGPLVALLLNMAYEAWYMLSYYPDLGVSFTSWNIFFPLAALPLSWIAVNVRRQVDKVNELDPM</sequence>
<keyword evidence="1" id="KW-0472">Membrane</keyword>
<dbReference type="EMBL" id="JBHUFW010000005">
    <property type="protein sequence ID" value="MFD1863099.1"/>
    <property type="molecule type" value="Genomic_DNA"/>
</dbReference>
<reference evidence="3" key="1">
    <citation type="journal article" date="2019" name="Int. J. Syst. Evol. Microbiol.">
        <title>The Global Catalogue of Microorganisms (GCM) 10K type strain sequencing project: providing services to taxonomists for standard genome sequencing and annotation.</title>
        <authorList>
            <consortium name="The Broad Institute Genomics Platform"/>
            <consortium name="The Broad Institute Genome Sequencing Center for Infectious Disease"/>
            <person name="Wu L."/>
            <person name="Ma J."/>
        </authorList>
    </citation>
    <scope>NUCLEOTIDE SEQUENCE [LARGE SCALE GENOMIC DNA]</scope>
    <source>
        <strain evidence="3">CGMCC 1.15475</strain>
    </source>
</reference>
<dbReference type="Proteomes" id="UP001597273">
    <property type="component" value="Unassembled WGS sequence"/>
</dbReference>
<feature type="transmembrane region" description="Helical" evidence="1">
    <location>
        <begin position="58"/>
        <end position="81"/>
    </location>
</feature>
<gene>
    <name evidence="2" type="ORF">ACFSDB_09160</name>
</gene>
<keyword evidence="1" id="KW-1133">Transmembrane helix</keyword>
<keyword evidence="3" id="KW-1185">Reference proteome</keyword>
<accession>A0ABW4QHN2</accession>
<proteinExistence type="predicted"/>
<evidence type="ECO:0000313" key="3">
    <source>
        <dbReference type="Proteomes" id="UP001597273"/>
    </source>
</evidence>
<name>A0ABW4QHN2_9BACL</name>
<protein>
    <submittedName>
        <fullName evidence="2">Uncharacterized protein</fullName>
    </submittedName>
</protein>
<comment type="caution">
    <text evidence="2">The sequence shown here is derived from an EMBL/GenBank/DDBJ whole genome shotgun (WGS) entry which is preliminary data.</text>
</comment>
<keyword evidence="1" id="KW-0812">Transmembrane</keyword>
<feature type="transmembrane region" description="Helical" evidence="1">
    <location>
        <begin position="6"/>
        <end position="28"/>
    </location>
</feature>
<evidence type="ECO:0000256" key="1">
    <source>
        <dbReference type="SAM" id="Phobius"/>
    </source>
</evidence>
<organism evidence="2 3">
    <name type="scientific">Planococcus chinensis</name>
    <dbReference type="NCBI Taxonomy" id="272917"/>
    <lineage>
        <taxon>Bacteria</taxon>
        <taxon>Bacillati</taxon>
        <taxon>Bacillota</taxon>
        <taxon>Bacilli</taxon>
        <taxon>Bacillales</taxon>
        <taxon>Caryophanaceae</taxon>
        <taxon>Planococcus</taxon>
    </lineage>
</organism>
<dbReference type="RefSeq" id="WP_204891995.1">
    <property type="nucleotide sequence ID" value="NZ_JBHUFW010000005.1"/>
</dbReference>
<evidence type="ECO:0000313" key="2">
    <source>
        <dbReference type="EMBL" id="MFD1863099.1"/>
    </source>
</evidence>